<dbReference type="EMBL" id="JANPWB010000005">
    <property type="protein sequence ID" value="KAJ1188242.1"/>
    <property type="molecule type" value="Genomic_DNA"/>
</dbReference>
<reference evidence="1" key="1">
    <citation type="journal article" date="2022" name="bioRxiv">
        <title>Sequencing and chromosome-scale assembly of the giantPleurodeles waltlgenome.</title>
        <authorList>
            <person name="Brown T."/>
            <person name="Elewa A."/>
            <person name="Iarovenko S."/>
            <person name="Subramanian E."/>
            <person name="Araus A.J."/>
            <person name="Petzold A."/>
            <person name="Susuki M."/>
            <person name="Suzuki K.-i.T."/>
            <person name="Hayashi T."/>
            <person name="Toyoda A."/>
            <person name="Oliveira C."/>
            <person name="Osipova E."/>
            <person name="Leigh N.D."/>
            <person name="Simon A."/>
            <person name="Yun M.H."/>
        </authorList>
    </citation>
    <scope>NUCLEOTIDE SEQUENCE</scope>
    <source>
        <strain evidence="1">20211129_DDA</strain>
        <tissue evidence="1">Liver</tissue>
    </source>
</reference>
<accession>A0AAV7UGS1</accession>
<evidence type="ECO:0000313" key="2">
    <source>
        <dbReference type="Proteomes" id="UP001066276"/>
    </source>
</evidence>
<keyword evidence="2" id="KW-1185">Reference proteome</keyword>
<sequence>MVHFWLRRLGYFTLLEVRVRRVNSTEGVLPSLLSSSDLLAAKKAPKIKLDLLVLPALVRSLYELDVTATSSSFGTLVLLAASVTGEFDRLEAIMIHVRHNDSFCLAYDPLPGTADSVLPCHGQEPGKGGKC</sequence>
<evidence type="ECO:0000313" key="1">
    <source>
        <dbReference type="EMBL" id="KAJ1188242.1"/>
    </source>
</evidence>
<protein>
    <submittedName>
        <fullName evidence="1">Uncharacterized protein</fullName>
    </submittedName>
</protein>
<proteinExistence type="predicted"/>
<name>A0AAV7UGS1_PLEWA</name>
<dbReference type="AlphaFoldDB" id="A0AAV7UGS1"/>
<dbReference type="Proteomes" id="UP001066276">
    <property type="component" value="Chromosome 3_1"/>
</dbReference>
<comment type="caution">
    <text evidence="1">The sequence shown here is derived from an EMBL/GenBank/DDBJ whole genome shotgun (WGS) entry which is preliminary data.</text>
</comment>
<gene>
    <name evidence="1" type="ORF">NDU88_005005</name>
</gene>
<organism evidence="1 2">
    <name type="scientific">Pleurodeles waltl</name>
    <name type="common">Iberian ribbed newt</name>
    <dbReference type="NCBI Taxonomy" id="8319"/>
    <lineage>
        <taxon>Eukaryota</taxon>
        <taxon>Metazoa</taxon>
        <taxon>Chordata</taxon>
        <taxon>Craniata</taxon>
        <taxon>Vertebrata</taxon>
        <taxon>Euteleostomi</taxon>
        <taxon>Amphibia</taxon>
        <taxon>Batrachia</taxon>
        <taxon>Caudata</taxon>
        <taxon>Salamandroidea</taxon>
        <taxon>Salamandridae</taxon>
        <taxon>Pleurodelinae</taxon>
        <taxon>Pleurodeles</taxon>
    </lineage>
</organism>